<gene>
    <name evidence="2" type="ORF">ACFQ3N_19005</name>
</gene>
<dbReference type="EMBL" id="JBHTKJ010000073">
    <property type="protein sequence ID" value="MFD1040469.1"/>
    <property type="molecule type" value="Genomic_DNA"/>
</dbReference>
<dbReference type="GO" id="GO:0016853">
    <property type="term" value="F:isomerase activity"/>
    <property type="evidence" value="ECO:0007669"/>
    <property type="project" value="UniProtKB-KW"/>
</dbReference>
<dbReference type="SUPFAM" id="SSF51658">
    <property type="entry name" value="Xylose isomerase-like"/>
    <property type="match status" value="1"/>
</dbReference>
<keyword evidence="2" id="KW-0413">Isomerase</keyword>
<accession>A0ABW3LSY6</accession>
<dbReference type="RefSeq" id="WP_390364582.1">
    <property type="nucleotide sequence ID" value="NZ_JBHTKJ010000073.1"/>
</dbReference>
<dbReference type="Gene3D" id="3.20.20.150">
    <property type="entry name" value="Divalent-metal-dependent TIM barrel enzymes"/>
    <property type="match status" value="1"/>
</dbReference>
<feature type="domain" description="Xylose isomerase-like TIM barrel" evidence="1">
    <location>
        <begin position="30"/>
        <end position="263"/>
    </location>
</feature>
<dbReference type="Pfam" id="PF01261">
    <property type="entry name" value="AP_endonuc_2"/>
    <property type="match status" value="1"/>
</dbReference>
<comment type="caution">
    <text evidence="2">The sequence shown here is derived from an EMBL/GenBank/DDBJ whole genome shotgun (WGS) entry which is preliminary data.</text>
</comment>
<dbReference type="PANTHER" id="PTHR12110">
    <property type="entry name" value="HYDROXYPYRUVATE ISOMERASE"/>
    <property type="match status" value="1"/>
</dbReference>
<sequence>MKLAYMYATPDVNHSNVTAIQGDMFETLTYIQKIGYSGVELLVRDPREINQNRLKDIISELNLDVPAICTGEIYGEDKISFADNDSNIRKEAIVRMKATMEMARDFNAMVNIGRLRGRYINGIPKIQTLQWMKEAISECAHTYPEVPILLEPVNRQYANCLLNTKETLEFVEELNIPSLGMMLDVVHMLFEGEKLTETFQMAKNRFWHFHISDSDRYPPGYGDYDINIIMKLLIKSGFDKYVTIESFQKPNAMSAINRSYEVLEQHFN</sequence>
<proteinExistence type="predicted"/>
<name>A0ABW3LSY6_9BACI</name>
<evidence type="ECO:0000313" key="2">
    <source>
        <dbReference type="EMBL" id="MFD1040469.1"/>
    </source>
</evidence>
<evidence type="ECO:0000259" key="1">
    <source>
        <dbReference type="Pfam" id="PF01261"/>
    </source>
</evidence>
<dbReference type="InterPro" id="IPR013022">
    <property type="entry name" value="Xyl_isomerase-like_TIM-brl"/>
</dbReference>
<dbReference type="InterPro" id="IPR036237">
    <property type="entry name" value="Xyl_isomerase-like_sf"/>
</dbReference>
<dbReference type="Proteomes" id="UP001597040">
    <property type="component" value="Unassembled WGS sequence"/>
</dbReference>
<reference evidence="3" key="1">
    <citation type="journal article" date="2019" name="Int. J. Syst. Evol. Microbiol.">
        <title>The Global Catalogue of Microorganisms (GCM) 10K type strain sequencing project: providing services to taxonomists for standard genome sequencing and annotation.</title>
        <authorList>
            <consortium name="The Broad Institute Genomics Platform"/>
            <consortium name="The Broad Institute Genome Sequencing Center for Infectious Disease"/>
            <person name="Wu L."/>
            <person name="Ma J."/>
        </authorList>
    </citation>
    <scope>NUCLEOTIDE SEQUENCE [LARGE SCALE GENOMIC DNA]</scope>
    <source>
        <strain evidence="3">CCUG 56754</strain>
    </source>
</reference>
<evidence type="ECO:0000313" key="3">
    <source>
        <dbReference type="Proteomes" id="UP001597040"/>
    </source>
</evidence>
<dbReference type="InterPro" id="IPR050312">
    <property type="entry name" value="IolE/XylAMocC-like"/>
</dbReference>
<organism evidence="2 3">
    <name type="scientific">Virgibacillus byunsanensis</name>
    <dbReference type="NCBI Taxonomy" id="570945"/>
    <lineage>
        <taxon>Bacteria</taxon>
        <taxon>Bacillati</taxon>
        <taxon>Bacillota</taxon>
        <taxon>Bacilli</taxon>
        <taxon>Bacillales</taxon>
        <taxon>Bacillaceae</taxon>
        <taxon>Virgibacillus</taxon>
    </lineage>
</organism>
<protein>
    <submittedName>
        <fullName evidence="2">Sugar phosphate isomerase/epimerase family protein</fullName>
    </submittedName>
</protein>
<keyword evidence="3" id="KW-1185">Reference proteome</keyword>